<keyword evidence="13" id="KW-1185">Reference proteome</keyword>
<dbReference type="InterPro" id="IPR038063">
    <property type="entry name" value="Transpep_catalytic_dom"/>
</dbReference>
<dbReference type="GO" id="GO:0008360">
    <property type="term" value="P:regulation of cell shape"/>
    <property type="evidence" value="ECO:0007669"/>
    <property type="project" value="UniProtKB-UniRule"/>
</dbReference>
<dbReference type="GO" id="GO:0018104">
    <property type="term" value="P:peptidoglycan-protein cross-linking"/>
    <property type="evidence" value="ECO:0007669"/>
    <property type="project" value="TreeGrafter"/>
</dbReference>
<dbReference type="CDD" id="cd16913">
    <property type="entry name" value="YkuD_like"/>
    <property type="match status" value="1"/>
</dbReference>
<comment type="caution">
    <text evidence="12">The sequence shown here is derived from an EMBL/GenBank/DDBJ whole genome shotgun (WGS) entry which is preliminary data.</text>
</comment>
<gene>
    <name evidence="12" type="ORF">OEV98_09575</name>
</gene>
<sequence>MKLLLSLLLAFTMSPVWPIGPNPLPGDPFLIVNKKSNEVAFIHDNKVQIVYKAATGKTNDLTPAGLYTVTVKAINPYYRKKNIPGGSPKNPLGSRWIGFNAKDTEGRTYGIHGTNNPSSIGGYVSQGCIRLKNEDAIELFEKVPIGTKIYITYSGMPFEEIAQEKGAITNH</sequence>
<accession>A0AAE3LMP6</accession>
<keyword evidence="5 9" id="KW-0133">Cell shape</keyword>
<keyword evidence="4" id="KW-0378">Hydrolase</keyword>
<evidence type="ECO:0000256" key="2">
    <source>
        <dbReference type="ARBA" id="ARBA00005992"/>
    </source>
</evidence>
<keyword evidence="7 9" id="KW-0961">Cell wall biogenesis/degradation</keyword>
<evidence type="ECO:0000256" key="5">
    <source>
        <dbReference type="ARBA" id="ARBA00022960"/>
    </source>
</evidence>
<keyword evidence="10" id="KW-0732">Signal</keyword>
<evidence type="ECO:0000256" key="6">
    <source>
        <dbReference type="ARBA" id="ARBA00022984"/>
    </source>
</evidence>
<protein>
    <submittedName>
        <fullName evidence="12">L,D-transpeptidase</fullName>
    </submittedName>
</protein>
<evidence type="ECO:0000256" key="8">
    <source>
        <dbReference type="ARBA" id="ARBA00060592"/>
    </source>
</evidence>
<dbReference type="GO" id="GO:0071555">
    <property type="term" value="P:cell wall organization"/>
    <property type="evidence" value="ECO:0007669"/>
    <property type="project" value="UniProtKB-UniRule"/>
</dbReference>
<feature type="signal peptide" evidence="10">
    <location>
        <begin position="1"/>
        <end position="18"/>
    </location>
</feature>
<dbReference type="AlphaFoldDB" id="A0AAE3LMP6"/>
<proteinExistence type="inferred from homology"/>
<comment type="similarity">
    <text evidence="2">Belongs to the YkuD family.</text>
</comment>
<dbReference type="InterPro" id="IPR050979">
    <property type="entry name" value="LD-transpeptidase"/>
</dbReference>
<keyword evidence="3" id="KW-0808">Transferase</keyword>
<evidence type="ECO:0000256" key="1">
    <source>
        <dbReference type="ARBA" id="ARBA00004752"/>
    </source>
</evidence>
<dbReference type="Proteomes" id="UP001209318">
    <property type="component" value="Unassembled WGS sequence"/>
</dbReference>
<dbReference type="EMBL" id="JAOUSF010000003">
    <property type="protein sequence ID" value="MCU9613810.1"/>
    <property type="molecule type" value="Genomic_DNA"/>
</dbReference>
<dbReference type="GO" id="GO:0005576">
    <property type="term" value="C:extracellular region"/>
    <property type="evidence" value="ECO:0007669"/>
    <property type="project" value="TreeGrafter"/>
</dbReference>
<dbReference type="Gene3D" id="2.40.440.10">
    <property type="entry name" value="L,D-transpeptidase catalytic domain-like"/>
    <property type="match status" value="1"/>
</dbReference>
<name>A0AAE3LMP6_9BACI</name>
<dbReference type="GO" id="GO:0071972">
    <property type="term" value="F:peptidoglycan L,D-transpeptidase activity"/>
    <property type="evidence" value="ECO:0007669"/>
    <property type="project" value="TreeGrafter"/>
</dbReference>
<evidence type="ECO:0000256" key="10">
    <source>
        <dbReference type="SAM" id="SignalP"/>
    </source>
</evidence>
<evidence type="ECO:0000256" key="4">
    <source>
        <dbReference type="ARBA" id="ARBA00022801"/>
    </source>
</evidence>
<dbReference type="Pfam" id="PF03734">
    <property type="entry name" value="YkuD"/>
    <property type="match status" value="1"/>
</dbReference>
<comment type="pathway">
    <text evidence="8">Glycan biosynthesis.</text>
</comment>
<dbReference type="SUPFAM" id="SSF141523">
    <property type="entry name" value="L,D-transpeptidase catalytic domain-like"/>
    <property type="match status" value="1"/>
</dbReference>
<dbReference type="PANTHER" id="PTHR30582:SF4">
    <property type="entry name" value="L,D-TRANSPEPTIDASE YQJB-RELATED"/>
    <property type="match status" value="1"/>
</dbReference>
<evidence type="ECO:0000313" key="13">
    <source>
        <dbReference type="Proteomes" id="UP001209318"/>
    </source>
</evidence>
<feature type="active site" description="Nucleophile" evidence="9">
    <location>
        <position position="128"/>
    </location>
</feature>
<reference evidence="12" key="1">
    <citation type="submission" date="2022-10" db="EMBL/GenBank/DDBJ databases">
        <title>Description of Fervidibacillus gen. nov. in the family Fervidibacillaceae fam. nov. with two species, Fervidibacillus albus sp. nov., and Fervidibacillus halotolerans sp. nov., isolated from tidal flat sediments.</title>
        <authorList>
            <person name="Kwon K.K."/>
            <person name="Yang S.-H."/>
        </authorList>
    </citation>
    <scope>NUCLEOTIDE SEQUENCE</scope>
    <source>
        <strain evidence="12">JCM 19140</strain>
    </source>
</reference>
<feature type="domain" description="L,D-TPase catalytic" evidence="11">
    <location>
        <begin position="28"/>
        <end position="152"/>
    </location>
</feature>
<keyword evidence="6 9" id="KW-0573">Peptidoglycan synthesis</keyword>
<evidence type="ECO:0000256" key="3">
    <source>
        <dbReference type="ARBA" id="ARBA00022679"/>
    </source>
</evidence>
<evidence type="ECO:0000259" key="11">
    <source>
        <dbReference type="PROSITE" id="PS52029"/>
    </source>
</evidence>
<dbReference type="RefSeq" id="WP_263073051.1">
    <property type="nucleotide sequence ID" value="NZ_JAOUSF010000003.1"/>
</dbReference>
<evidence type="ECO:0000256" key="9">
    <source>
        <dbReference type="PROSITE-ProRule" id="PRU01373"/>
    </source>
</evidence>
<dbReference type="PROSITE" id="PS52029">
    <property type="entry name" value="LD_TPASE"/>
    <property type="match status" value="1"/>
</dbReference>
<evidence type="ECO:0000256" key="7">
    <source>
        <dbReference type="ARBA" id="ARBA00023316"/>
    </source>
</evidence>
<dbReference type="FunFam" id="2.40.440.10:FF:000003">
    <property type="entry name" value="L,D-transpeptidase YciB"/>
    <property type="match status" value="1"/>
</dbReference>
<feature type="active site" description="Proton donor/acceptor" evidence="9">
    <location>
        <position position="112"/>
    </location>
</feature>
<dbReference type="GO" id="GO:0016740">
    <property type="term" value="F:transferase activity"/>
    <property type="evidence" value="ECO:0007669"/>
    <property type="project" value="UniProtKB-KW"/>
</dbReference>
<evidence type="ECO:0000313" key="12">
    <source>
        <dbReference type="EMBL" id="MCU9613810.1"/>
    </source>
</evidence>
<comment type="pathway">
    <text evidence="1 9">Cell wall biogenesis; peptidoglycan biosynthesis.</text>
</comment>
<dbReference type="InterPro" id="IPR005490">
    <property type="entry name" value="LD_TPept_cat_dom"/>
</dbReference>
<organism evidence="12 13">
    <name type="scientific">Perspicuibacillus lycopersici</name>
    <dbReference type="NCBI Taxonomy" id="1325689"/>
    <lineage>
        <taxon>Bacteria</taxon>
        <taxon>Bacillati</taxon>
        <taxon>Bacillota</taxon>
        <taxon>Bacilli</taxon>
        <taxon>Bacillales</taxon>
        <taxon>Bacillaceae</taxon>
        <taxon>Perspicuibacillus</taxon>
    </lineage>
</organism>
<dbReference type="PANTHER" id="PTHR30582">
    <property type="entry name" value="L,D-TRANSPEPTIDASE"/>
    <property type="match status" value="1"/>
</dbReference>
<feature type="chain" id="PRO_5042065503" evidence="10">
    <location>
        <begin position="19"/>
        <end position="171"/>
    </location>
</feature>